<reference evidence="1 2" key="1">
    <citation type="journal article" date="2019" name="Sci. Rep.">
        <title>Orb-weaving spider Araneus ventricosus genome elucidates the spidroin gene catalogue.</title>
        <authorList>
            <person name="Kono N."/>
            <person name="Nakamura H."/>
            <person name="Ohtoshi R."/>
            <person name="Moran D.A.P."/>
            <person name="Shinohara A."/>
            <person name="Yoshida Y."/>
            <person name="Fujiwara M."/>
            <person name="Mori M."/>
            <person name="Tomita M."/>
            <person name="Arakawa K."/>
        </authorList>
    </citation>
    <scope>NUCLEOTIDE SEQUENCE [LARGE SCALE GENOMIC DNA]</scope>
</reference>
<dbReference type="EMBL" id="BGPR01006953">
    <property type="protein sequence ID" value="GBN23108.1"/>
    <property type="molecule type" value="Genomic_DNA"/>
</dbReference>
<accession>A0A4Y2M7N1</accession>
<protein>
    <submittedName>
        <fullName evidence="1">Uncharacterized protein</fullName>
    </submittedName>
</protein>
<evidence type="ECO:0000313" key="2">
    <source>
        <dbReference type="Proteomes" id="UP000499080"/>
    </source>
</evidence>
<keyword evidence="2" id="KW-1185">Reference proteome</keyword>
<dbReference type="Proteomes" id="UP000499080">
    <property type="component" value="Unassembled WGS sequence"/>
</dbReference>
<name>A0A4Y2M7N1_ARAVE</name>
<gene>
    <name evidence="1" type="ORF">AVEN_232589_1</name>
</gene>
<dbReference type="AlphaFoldDB" id="A0A4Y2M7N1"/>
<evidence type="ECO:0000313" key="1">
    <source>
        <dbReference type="EMBL" id="GBN23108.1"/>
    </source>
</evidence>
<comment type="caution">
    <text evidence="1">The sequence shown here is derived from an EMBL/GenBank/DDBJ whole genome shotgun (WGS) entry which is preliminary data.</text>
</comment>
<organism evidence="1 2">
    <name type="scientific">Araneus ventricosus</name>
    <name type="common">Orbweaver spider</name>
    <name type="synonym">Epeira ventricosa</name>
    <dbReference type="NCBI Taxonomy" id="182803"/>
    <lineage>
        <taxon>Eukaryota</taxon>
        <taxon>Metazoa</taxon>
        <taxon>Ecdysozoa</taxon>
        <taxon>Arthropoda</taxon>
        <taxon>Chelicerata</taxon>
        <taxon>Arachnida</taxon>
        <taxon>Araneae</taxon>
        <taxon>Araneomorphae</taxon>
        <taxon>Entelegynae</taxon>
        <taxon>Araneoidea</taxon>
        <taxon>Araneidae</taxon>
        <taxon>Araneus</taxon>
    </lineage>
</organism>
<sequence length="125" mass="14179">MRVCCTLNHTYWDKRSPAAVMQVFGGRECQLRCCPRHLIAVENYVVSPKIVLRCFKMRVTQIAILVCSKFALQVCKLSANLSRQVCKCETRLQQVNASLEVTIGQACRKFALQTIAKSEYEHNPG</sequence>
<proteinExistence type="predicted"/>